<evidence type="ECO:0000313" key="9">
    <source>
        <dbReference type="EMBL" id="REE96552.1"/>
    </source>
</evidence>
<organism evidence="9 10">
    <name type="scientific">Thermomonospora umbrina</name>
    <dbReference type="NCBI Taxonomy" id="111806"/>
    <lineage>
        <taxon>Bacteria</taxon>
        <taxon>Bacillati</taxon>
        <taxon>Actinomycetota</taxon>
        <taxon>Actinomycetes</taxon>
        <taxon>Streptosporangiales</taxon>
        <taxon>Thermomonosporaceae</taxon>
        <taxon>Thermomonospora</taxon>
    </lineage>
</organism>
<dbReference type="OrthoDB" id="9758923at2"/>
<keyword evidence="2 6" id="KW-0378">Hydrolase</keyword>
<feature type="active site" description="Proton donor" evidence="4">
    <location>
        <position position="257"/>
    </location>
</feature>
<evidence type="ECO:0000256" key="7">
    <source>
        <dbReference type="SAM" id="MobiDB-lite"/>
    </source>
</evidence>
<dbReference type="AlphaFoldDB" id="A0A3D9SKT9"/>
<feature type="active site" description="Proton acceptor" evidence="4">
    <location>
        <position position="80"/>
    </location>
</feature>
<feature type="region of interest" description="Disordered" evidence="7">
    <location>
        <begin position="35"/>
        <end position="76"/>
    </location>
</feature>
<keyword evidence="8" id="KW-1133">Transmembrane helix</keyword>
<protein>
    <submittedName>
        <fullName evidence="9">Glycosyl hydrolase family 43</fullName>
    </submittedName>
</protein>
<dbReference type="CDD" id="cd08999">
    <property type="entry name" value="GH43_ABN-like"/>
    <property type="match status" value="1"/>
</dbReference>
<dbReference type="Gene3D" id="2.60.120.260">
    <property type="entry name" value="Galactose-binding domain-like"/>
    <property type="match status" value="1"/>
</dbReference>
<evidence type="ECO:0000313" key="10">
    <source>
        <dbReference type="Proteomes" id="UP000256661"/>
    </source>
</evidence>
<keyword evidence="8" id="KW-0472">Membrane</keyword>
<dbReference type="PANTHER" id="PTHR42812:SF5">
    <property type="entry name" value="ENDO-ARABINASE"/>
    <property type="match status" value="1"/>
</dbReference>
<dbReference type="InterPro" id="IPR023296">
    <property type="entry name" value="Glyco_hydro_beta-prop_sf"/>
</dbReference>
<evidence type="ECO:0000256" key="2">
    <source>
        <dbReference type="ARBA" id="ARBA00022801"/>
    </source>
</evidence>
<evidence type="ECO:0000256" key="3">
    <source>
        <dbReference type="ARBA" id="ARBA00023295"/>
    </source>
</evidence>
<gene>
    <name evidence="9" type="ORF">DFJ69_1989</name>
</gene>
<dbReference type="EMBL" id="QTTT01000001">
    <property type="protein sequence ID" value="REE96552.1"/>
    <property type="molecule type" value="Genomic_DNA"/>
</dbReference>
<evidence type="ECO:0000256" key="1">
    <source>
        <dbReference type="ARBA" id="ARBA00009865"/>
    </source>
</evidence>
<dbReference type="Pfam" id="PF04616">
    <property type="entry name" value="Glyco_hydro_43"/>
    <property type="match status" value="1"/>
</dbReference>
<dbReference type="SUPFAM" id="SSF49785">
    <property type="entry name" value="Galactose-binding domain-like"/>
    <property type="match status" value="1"/>
</dbReference>
<keyword evidence="8" id="KW-0812">Transmembrane</keyword>
<dbReference type="InterPro" id="IPR051795">
    <property type="entry name" value="Glycosyl_Hydrlase_43"/>
</dbReference>
<feature type="compositionally biased region" description="Pro residues" evidence="7">
    <location>
        <begin position="53"/>
        <end position="63"/>
    </location>
</feature>
<dbReference type="Proteomes" id="UP000256661">
    <property type="component" value="Unassembled WGS sequence"/>
</dbReference>
<dbReference type="PANTHER" id="PTHR42812">
    <property type="entry name" value="BETA-XYLOSIDASE"/>
    <property type="match status" value="1"/>
</dbReference>
<evidence type="ECO:0000256" key="4">
    <source>
        <dbReference type="PIRSR" id="PIRSR606710-1"/>
    </source>
</evidence>
<dbReference type="SUPFAM" id="SSF75005">
    <property type="entry name" value="Arabinanase/levansucrase/invertase"/>
    <property type="match status" value="1"/>
</dbReference>
<accession>A0A3D9SKT9</accession>
<evidence type="ECO:0000256" key="5">
    <source>
        <dbReference type="PIRSR" id="PIRSR606710-2"/>
    </source>
</evidence>
<name>A0A3D9SKT9_9ACTN</name>
<dbReference type="Gene3D" id="2.115.10.20">
    <property type="entry name" value="Glycosyl hydrolase domain, family 43"/>
    <property type="match status" value="1"/>
</dbReference>
<reference evidence="9 10" key="1">
    <citation type="submission" date="2018-08" db="EMBL/GenBank/DDBJ databases">
        <title>Sequencing the genomes of 1000 actinobacteria strains.</title>
        <authorList>
            <person name="Klenk H.-P."/>
        </authorList>
    </citation>
    <scope>NUCLEOTIDE SEQUENCE [LARGE SCALE GENOMIC DNA]</scope>
    <source>
        <strain evidence="9 10">DSM 43927</strain>
    </source>
</reference>
<dbReference type="InterPro" id="IPR006710">
    <property type="entry name" value="Glyco_hydro_43"/>
</dbReference>
<comment type="caution">
    <text evidence="9">The sequence shown here is derived from an EMBL/GenBank/DDBJ whole genome shotgun (WGS) entry which is preliminary data.</text>
</comment>
<dbReference type="GO" id="GO:0005975">
    <property type="term" value="P:carbohydrate metabolic process"/>
    <property type="evidence" value="ECO:0007669"/>
    <property type="project" value="InterPro"/>
</dbReference>
<keyword evidence="10" id="KW-1185">Reference proteome</keyword>
<evidence type="ECO:0000256" key="6">
    <source>
        <dbReference type="RuleBase" id="RU361187"/>
    </source>
</evidence>
<keyword evidence="3 6" id="KW-0326">Glycosidase</keyword>
<comment type="similarity">
    <text evidence="1 6">Belongs to the glycosyl hydrolase 43 family.</text>
</comment>
<dbReference type="InterPro" id="IPR008979">
    <property type="entry name" value="Galactose-bd-like_sf"/>
</dbReference>
<proteinExistence type="inferred from homology"/>
<evidence type="ECO:0000256" key="8">
    <source>
        <dbReference type="SAM" id="Phobius"/>
    </source>
</evidence>
<feature type="site" description="Important for catalytic activity, responsible for pKa modulation of the active site Glu and correct orientation of both the proton donor and substrate" evidence="5">
    <location>
        <position position="197"/>
    </location>
</feature>
<dbReference type="GO" id="GO:0004553">
    <property type="term" value="F:hydrolase activity, hydrolyzing O-glycosyl compounds"/>
    <property type="evidence" value="ECO:0007669"/>
    <property type="project" value="InterPro"/>
</dbReference>
<feature type="transmembrane region" description="Helical" evidence="8">
    <location>
        <begin position="6"/>
        <end position="27"/>
    </location>
</feature>
<sequence length="488" mass="52764">MRVPGFAVSMIIGVTSGVFVTVAATVLDGRAARRPVALPSPTPTPSVSTVAPVPTPTSDPPVPRVAHSPTRPVIDSNFPDPTVLRVGSTYYAYATNDGPTELPIATAPTVNGPWKRLAGDGLPRLPGWAVAGRTWAPEVIVRMDGGTTTYVLYFAARRRGQDKQCIGVATATAPQGPFVPVGDRPLVCPLDLGGAIDPASFVDGDGTRYLLYKTRGHYDAKRPAAIFLQRLTPDALRLVGPPRRILARDSREPVLVEAPELVRRNGKYVLFYAAGWYFQDTYETRYAVATSIGGPYVKGAAPVQSTGHYRDRIVGPGSVDVVSEETGQVLVFHGILKGAEGDTGLVRGMYTADLGWMGDRPVVRGAAVPYEAEHGRRGAGLEAYRRPRASGRRVVGPARGRENWLELRVYAPGAGRYSVRIVYADRSERPVRPALSVNGGAAATVPFRRTAPGRWVAVTVHREFRDGWNVLRLRHIARKAEVDRIEIA</sequence>